<evidence type="ECO:0000313" key="2">
    <source>
        <dbReference type="Proteomes" id="UP001501867"/>
    </source>
</evidence>
<evidence type="ECO:0000313" key="1">
    <source>
        <dbReference type="EMBL" id="GAA0270335.1"/>
    </source>
</evidence>
<keyword evidence="2" id="KW-1185">Reference proteome</keyword>
<comment type="caution">
    <text evidence="1">The sequence shown here is derived from an EMBL/GenBank/DDBJ whole genome shotgun (WGS) entry which is preliminary data.</text>
</comment>
<proteinExistence type="predicted"/>
<reference evidence="2" key="1">
    <citation type="journal article" date="2019" name="Int. J. Syst. Evol. Microbiol.">
        <title>The Global Catalogue of Microorganisms (GCM) 10K type strain sequencing project: providing services to taxonomists for standard genome sequencing and annotation.</title>
        <authorList>
            <consortium name="The Broad Institute Genomics Platform"/>
            <consortium name="The Broad Institute Genome Sequencing Center for Infectious Disease"/>
            <person name="Wu L."/>
            <person name="Ma J."/>
        </authorList>
    </citation>
    <scope>NUCLEOTIDE SEQUENCE [LARGE SCALE GENOMIC DNA]</scope>
    <source>
        <strain evidence="2">JCM 4505</strain>
    </source>
</reference>
<accession>A0ABP3EQ32</accession>
<organism evidence="1 2">
    <name type="scientific">Streptomyces polychromogenes</name>
    <dbReference type="NCBI Taxonomy" id="67342"/>
    <lineage>
        <taxon>Bacteria</taxon>
        <taxon>Bacillati</taxon>
        <taxon>Actinomycetota</taxon>
        <taxon>Actinomycetes</taxon>
        <taxon>Kitasatosporales</taxon>
        <taxon>Streptomycetaceae</taxon>
        <taxon>Streptomyces</taxon>
    </lineage>
</organism>
<protein>
    <recommendedName>
        <fullName evidence="3">Cyclase</fullName>
    </recommendedName>
</protein>
<evidence type="ECO:0008006" key="3">
    <source>
        <dbReference type="Google" id="ProtNLM"/>
    </source>
</evidence>
<sequence>MDFDPDGMAENIADKFGFVERQVKGDLKRFKHFIEDRGAPTGQWRGQV</sequence>
<dbReference type="Proteomes" id="UP001501867">
    <property type="component" value="Unassembled WGS sequence"/>
</dbReference>
<gene>
    <name evidence="1" type="ORF">GCM10010302_04890</name>
</gene>
<name>A0ABP3EQ32_9ACTN</name>
<dbReference type="EMBL" id="BAAABV010000005">
    <property type="protein sequence ID" value="GAA0270335.1"/>
    <property type="molecule type" value="Genomic_DNA"/>
</dbReference>